<dbReference type="CDD" id="cd05233">
    <property type="entry name" value="SDR_c"/>
    <property type="match status" value="1"/>
</dbReference>
<dbReference type="PRINTS" id="PR00080">
    <property type="entry name" value="SDRFAMILY"/>
</dbReference>
<protein>
    <submittedName>
        <fullName evidence="5">SDR family oxidoreductase</fullName>
    </submittedName>
</protein>
<dbReference type="PRINTS" id="PR00081">
    <property type="entry name" value="GDHRDH"/>
</dbReference>
<evidence type="ECO:0000256" key="1">
    <source>
        <dbReference type="ARBA" id="ARBA00006484"/>
    </source>
</evidence>
<evidence type="ECO:0000313" key="5">
    <source>
        <dbReference type="EMBL" id="OPF73163.1"/>
    </source>
</evidence>
<dbReference type="Gene3D" id="3.40.50.720">
    <property type="entry name" value="NAD(P)-binding Rossmann-like Domain"/>
    <property type="match status" value="1"/>
</dbReference>
<comment type="similarity">
    <text evidence="1 4">Belongs to the short-chain dehydrogenases/reductases (SDR) family.</text>
</comment>
<dbReference type="FunFam" id="3.40.50.720:FF:000047">
    <property type="entry name" value="NADP-dependent L-serine/L-allo-threonine dehydrogenase"/>
    <property type="match status" value="1"/>
</dbReference>
<evidence type="ECO:0000256" key="2">
    <source>
        <dbReference type="ARBA" id="ARBA00022857"/>
    </source>
</evidence>
<reference evidence="5" key="1">
    <citation type="submission" date="2016-12" db="EMBL/GenBank/DDBJ databases">
        <title>Genome sequence of Streptomyces antioxidans MUSC 164.</title>
        <authorList>
            <person name="Lee L.-H."/>
            <person name="Ser H.-L."/>
        </authorList>
    </citation>
    <scope>NUCLEOTIDE SEQUENCE [LARGE SCALE GENOMIC DNA]</scope>
    <source>
        <strain evidence="5">MUSC 164</strain>
    </source>
</reference>
<name>A0A1V4CYL3_9ACTN</name>
<evidence type="ECO:0000313" key="6">
    <source>
        <dbReference type="Proteomes" id="UP000033615"/>
    </source>
</evidence>
<dbReference type="EMBL" id="LAKD02000095">
    <property type="protein sequence ID" value="OPF73163.1"/>
    <property type="molecule type" value="Genomic_DNA"/>
</dbReference>
<dbReference type="SUPFAM" id="SSF51735">
    <property type="entry name" value="NAD(P)-binding Rossmann-fold domains"/>
    <property type="match status" value="1"/>
</dbReference>
<accession>A0A1V4CYL3</accession>
<dbReference type="Proteomes" id="UP000033615">
    <property type="component" value="Unassembled WGS sequence"/>
</dbReference>
<dbReference type="PANTHER" id="PTHR43391">
    <property type="entry name" value="RETINOL DEHYDROGENASE-RELATED"/>
    <property type="match status" value="1"/>
</dbReference>
<dbReference type="AlphaFoldDB" id="A0A1V4CYL3"/>
<comment type="caution">
    <text evidence="5">The sequence shown here is derived from an EMBL/GenBank/DDBJ whole genome shotgun (WGS) entry which is preliminary data.</text>
</comment>
<dbReference type="InterPro" id="IPR002347">
    <property type="entry name" value="SDR_fam"/>
</dbReference>
<dbReference type="PANTHER" id="PTHR43391:SF14">
    <property type="entry name" value="DEHYDROGENASE_REDUCTASE SDR FAMILY PROTEIN 7-LIKE"/>
    <property type="match status" value="1"/>
</dbReference>
<dbReference type="InterPro" id="IPR036291">
    <property type="entry name" value="NAD(P)-bd_dom_sf"/>
</dbReference>
<sequence>MRDLRDTVTVVTGATSGIGAATARQLHELGAQVVLGGRRNHRLKEIADELGNERVAWAEVDIRIPEQVEGLFSCAVDTFGGVDCLVANAGVGAYGGILDLSDGDVRELIDTNVAGTVWTVRQAVPLLIARGGGDIVLVSSVAGLRGRHDEAVYAATKHAVVGLAGSLDRELRPHGIRVTAMCPGATDTEFAMGRGRTPEMPQLETMMRADDVADAITYALRQPTSLRTLLWSMRSIVSEN</sequence>
<evidence type="ECO:0000256" key="3">
    <source>
        <dbReference type="ARBA" id="ARBA00023002"/>
    </source>
</evidence>
<proteinExistence type="inferred from homology"/>
<keyword evidence="3" id="KW-0560">Oxidoreductase</keyword>
<evidence type="ECO:0000256" key="4">
    <source>
        <dbReference type="RuleBase" id="RU000363"/>
    </source>
</evidence>
<dbReference type="OrthoDB" id="9775296at2"/>
<keyword evidence="2" id="KW-0521">NADP</keyword>
<gene>
    <name evidence="5" type="ORF">VT50_0228880</name>
</gene>
<dbReference type="Pfam" id="PF00106">
    <property type="entry name" value="adh_short"/>
    <property type="match status" value="1"/>
</dbReference>
<keyword evidence="6" id="KW-1185">Reference proteome</keyword>
<dbReference type="GO" id="GO:0016616">
    <property type="term" value="F:oxidoreductase activity, acting on the CH-OH group of donors, NAD or NADP as acceptor"/>
    <property type="evidence" value="ECO:0007669"/>
    <property type="project" value="UniProtKB-ARBA"/>
</dbReference>
<organism evidence="5 6">
    <name type="scientific">Streptomyces antioxidans</name>
    <dbReference type="NCBI Taxonomy" id="1507734"/>
    <lineage>
        <taxon>Bacteria</taxon>
        <taxon>Bacillati</taxon>
        <taxon>Actinomycetota</taxon>
        <taxon>Actinomycetes</taxon>
        <taxon>Kitasatosporales</taxon>
        <taxon>Streptomycetaceae</taxon>
        <taxon>Streptomyces</taxon>
    </lineage>
</organism>